<reference evidence="2 3" key="1">
    <citation type="submission" date="2013-01" db="EMBL/GenBank/DDBJ databases">
        <authorList>
            <person name="Harkins D.M."/>
            <person name="Durkin A.S."/>
            <person name="Brinkac L.M."/>
            <person name="Haft D.H."/>
            <person name="Selengut J.D."/>
            <person name="Sanka R."/>
            <person name="DePew J."/>
            <person name="Purushe J."/>
            <person name="Hospenthal D.R."/>
            <person name="Murray C.K."/>
            <person name="Pimentel G."/>
            <person name="Wasfy M."/>
            <person name="Parker T."/>
            <person name="Miller R.S."/>
            <person name="Vinetz J.M."/>
            <person name="Sutton G.G."/>
            <person name="Nierman W.C."/>
            <person name="Fouts D.E."/>
        </authorList>
    </citation>
    <scope>NUCLEOTIDE SEQUENCE [LARGE SCALE GENOMIC DNA]</scope>
    <source>
        <strain evidence="2 3">2006001854</strain>
    </source>
</reference>
<dbReference type="AlphaFoldDB" id="M6GXV7"/>
<accession>M6GXV7</accession>
<evidence type="ECO:0000259" key="1">
    <source>
        <dbReference type="Pfam" id="PF08308"/>
    </source>
</evidence>
<dbReference type="EMBL" id="AFLW02000039">
    <property type="protein sequence ID" value="EMM83761.1"/>
    <property type="molecule type" value="Genomic_DNA"/>
</dbReference>
<organism evidence="2 3">
    <name type="scientific">Leptospira interrogans str. 2006001854</name>
    <dbReference type="NCBI Taxonomy" id="1001590"/>
    <lineage>
        <taxon>Bacteria</taxon>
        <taxon>Pseudomonadati</taxon>
        <taxon>Spirochaetota</taxon>
        <taxon>Spirochaetia</taxon>
        <taxon>Leptospirales</taxon>
        <taxon>Leptospiraceae</taxon>
        <taxon>Leptospira</taxon>
    </lineage>
</organism>
<evidence type="ECO:0000313" key="2">
    <source>
        <dbReference type="EMBL" id="EMM83761.1"/>
    </source>
</evidence>
<dbReference type="Pfam" id="PF08308">
    <property type="entry name" value="PEGA"/>
    <property type="match status" value="1"/>
</dbReference>
<sequence>MIGEIKKELVGKNTVSFSFKSGDIDGVLVFLDGQFLGKTPLQRSDILPGNRKVKYYMDGFQSEEKKFRFRTGEVLK</sequence>
<feature type="domain" description="PEGA" evidence="1">
    <location>
        <begin position="26"/>
        <end position="75"/>
    </location>
</feature>
<dbReference type="PANTHER" id="PTHR36194">
    <property type="entry name" value="S-LAYER-LIKE PROTEIN"/>
    <property type="match status" value="1"/>
</dbReference>
<proteinExistence type="predicted"/>
<dbReference type="Proteomes" id="UP000012128">
    <property type="component" value="Unassembled WGS sequence"/>
</dbReference>
<dbReference type="InterPro" id="IPR013229">
    <property type="entry name" value="PEGA"/>
</dbReference>
<comment type="caution">
    <text evidence="2">The sequence shown here is derived from an EMBL/GenBank/DDBJ whole genome shotgun (WGS) entry which is preliminary data.</text>
</comment>
<evidence type="ECO:0000313" key="3">
    <source>
        <dbReference type="Proteomes" id="UP000012128"/>
    </source>
</evidence>
<protein>
    <submittedName>
        <fullName evidence="2">PEGA domain protein</fullName>
    </submittedName>
</protein>
<dbReference type="PANTHER" id="PTHR36194:SF1">
    <property type="entry name" value="S-LAYER-LIKE PROTEIN"/>
    <property type="match status" value="1"/>
</dbReference>
<name>M6GXV7_LEPIR</name>
<gene>
    <name evidence="2" type="ORF">LEP1GSC037_3198</name>
</gene>